<dbReference type="CDD" id="cd17319">
    <property type="entry name" value="MFS_ExuT_GudP_like"/>
    <property type="match status" value="1"/>
</dbReference>
<keyword evidence="3 6" id="KW-0812">Transmembrane</keyword>
<keyword evidence="2" id="KW-0813">Transport</keyword>
<dbReference type="Proteomes" id="UP000194546">
    <property type="component" value="Unassembled WGS sequence"/>
</dbReference>
<dbReference type="PANTHER" id="PTHR43791:SF36">
    <property type="entry name" value="TRANSPORTER, PUTATIVE (AFU_ORTHOLOGUE AFUA_6G08340)-RELATED"/>
    <property type="match status" value="1"/>
</dbReference>
<dbReference type="SUPFAM" id="SSF103473">
    <property type="entry name" value="MFS general substrate transporter"/>
    <property type="match status" value="1"/>
</dbReference>
<dbReference type="Gene3D" id="1.20.1250.20">
    <property type="entry name" value="MFS general substrate transporter like domains"/>
    <property type="match status" value="2"/>
</dbReference>
<keyword evidence="5 6" id="KW-0472">Membrane</keyword>
<gene>
    <name evidence="8" type="ORF">PAMC26510_24170</name>
</gene>
<feature type="domain" description="Major facilitator superfamily (MFS) profile" evidence="7">
    <location>
        <begin position="79"/>
        <end position="488"/>
    </location>
</feature>
<dbReference type="FunFam" id="1.20.1250.20:FF:000018">
    <property type="entry name" value="MFS transporter permease"/>
    <property type="match status" value="1"/>
</dbReference>
<evidence type="ECO:0000313" key="9">
    <source>
        <dbReference type="Proteomes" id="UP000194546"/>
    </source>
</evidence>
<feature type="transmembrane region" description="Helical" evidence="6">
    <location>
        <begin position="238"/>
        <end position="260"/>
    </location>
</feature>
<evidence type="ECO:0000256" key="6">
    <source>
        <dbReference type="SAM" id="Phobius"/>
    </source>
</evidence>
<feature type="transmembrane region" description="Helical" evidence="6">
    <location>
        <begin position="397"/>
        <end position="419"/>
    </location>
</feature>
<evidence type="ECO:0000256" key="4">
    <source>
        <dbReference type="ARBA" id="ARBA00022989"/>
    </source>
</evidence>
<name>A0A242MI75_CABSO</name>
<feature type="transmembrane region" description="Helical" evidence="6">
    <location>
        <begin position="372"/>
        <end position="391"/>
    </location>
</feature>
<feature type="transmembrane region" description="Helical" evidence="6">
    <location>
        <begin position="203"/>
        <end position="226"/>
    </location>
</feature>
<dbReference type="GO" id="GO:0022857">
    <property type="term" value="F:transmembrane transporter activity"/>
    <property type="evidence" value="ECO:0007669"/>
    <property type="project" value="InterPro"/>
</dbReference>
<evidence type="ECO:0000256" key="3">
    <source>
        <dbReference type="ARBA" id="ARBA00022692"/>
    </source>
</evidence>
<sequence length="489" mass="53402">MHKARVDGRATCRFGRRFKPGIQWPATASVRSRRHLHSCYFLGATKMDISAQQKLPATDIPIYSDSATDTVYRKITLRLIPFLFICYVAGYLDRINVGFAQLQMKHDLGFSDAVYGLGAGIFFAGYFLFEVPSNLLLARVGARKTLIRIMALWGLTSACMLFIRTPVIFYVLRFVLGACEAGFFPGMILYLTYWYPAKRRGRVMALFLTAVAMAGVIGGPLSGWVMNHMAGEHGMAGWQWLFLIEGLPSCVLGVIAYLYLDNDPADATWLTDREKEIVSDQLERDQRTPSLFRGRSFGSALKTPRVYTLAFAWFTFICGVYAISFWLPTMIKSAGIADPLSIGLFSAIPYGFAAITMVVVSRHSDGCVERRFHACACAVIGAIALSAITATGTNLTMALIVLSVATSAIFTLQPLFWAIATDSLGGTRAAAGTIATINSLGLLGGFVSPAILGWTKTMTGSLTNGLYVMAVLLLLGAVVSLRFRVTQPK</sequence>
<feature type="transmembrane region" description="Helical" evidence="6">
    <location>
        <begin position="75"/>
        <end position="93"/>
    </location>
</feature>
<feature type="transmembrane region" description="Helical" evidence="6">
    <location>
        <begin position="339"/>
        <end position="360"/>
    </location>
</feature>
<evidence type="ECO:0000259" key="7">
    <source>
        <dbReference type="PROSITE" id="PS50850"/>
    </source>
</evidence>
<dbReference type="PROSITE" id="PS50850">
    <property type="entry name" value="MFS"/>
    <property type="match status" value="1"/>
</dbReference>
<dbReference type="EMBL" id="NBTY01000131">
    <property type="protein sequence ID" value="OTP71008.1"/>
    <property type="molecule type" value="Genomic_DNA"/>
</dbReference>
<feature type="transmembrane region" description="Helical" evidence="6">
    <location>
        <begin position="466"/>
        <end position="485"/>
    </location>
</feature>
<evidence type="ECO:0000313" key="8">
    <source>
        <dbReference type="EMBL" id="OTP71008.1"/>
    </source>
</evidence>
<dbReference type="GO" id="GO:0016020">
    <property type="term" value="C:membrane"/>
    <property type="evidence" value="ECO:0007669"/>
    <property type="project" value="UniProtKB-SubCell"/>
</dbReference>
<protein>
    <submittedName>
        <fullName evidence="8">Nitrate/nitrite transporter</fullName>
    </submittedName>
</protein>
<reference evidence="8 9" key="1">
    <citation type="submission" date="2017-03" db="EMBL/GenBank/DDBJ databases">
        <title>Genome analysis of strain PAMC 26510.</title>
        <authorList>
            <person name="Oh H.-M."/>
            <person name="Yang J.-A."/>
        </authorList>
    </citation>
    <scope>NUCLEOTIDE SEQUENCE [LARGE SCALE GENOMIC DNA]</scope>
    <source>
        <strain evidence="8 9">PAMC 26510</strain>
    </source>
</reference>
<organism evidence="8 9">
    <name type="scientific">Caballeronia sordidicola</name>
    <name type="common">Burkholderia sordidicola</name>
    <dbReference type="NCBI Taxonomy" id="196367"/>
    <lineage>
        <taxon>Bacteria</taxon>
        <taxon>Pseudomonadati</taxon>
        <taxon>Pseudomonadota</taxon>
        <taxon>Betaproteobacteria</taxon>
        <taxon>Burkholderiales</taxon>
        <taxon>Burkholderiaceae</taxon>
        <taxon>Caballeronia</taxon>
    </lineage>
</organism>
<dbReference type="InterPro" id="IPR020846">
    <property type="entry name" value="MFS_dom"/>
</dbReference>
<feature type="transmembrane region" description="Helical" evidence="6">
    <location>
        <begin position="431"/>
        <end position="454"/>
    </location>
</feature>
<evidence type="ECO:0000256" key="1">
    <source>
        <dbReference type="ARBA" id="ARBA00004141"/>
    </source>
</evidence>
<dbReference type="AlphaFoldDB" id="A0A242MI75"/>
<comment type="subcellular location">
    <subcellularLocation>
        <location evidence="1">Membrane</location>
        <topology evidence="1">Multi-pass membrane protein</topology>
    </subcellularLocation>
</comment>
<dbReference type="Pfam" id="PF07690">
    <property type="entry name" value="MFS_1"/>
    <property type="match status" value="1"/>
</dbReference>
<feature type="transmembrane region" description="Helical" evidence="6">
    <location>
        <begin position="306"/>
        <end position="327"/>
    </location>
</feature>
<dbReference type="PANTHER" id="PTHR43791">
    <property type="entry name" value="PERMEASE-RELATED"/>
    <property type="match status" value="1"/>
</dbReference>
<accession>A0A242MI75</accession>
<dbReference type="InterPro" id="IPR011701">
    <property type="entry name" value="MFS"/>
</dbReference>
<feature type="transmembrane region" description="Helical" evidence="6">
    <location>
        <begin position="145"/>
        <end position="163"/>
    </location>
</feature>
<feature type="transmembrane region" description="Helical" evidence="6">
    <location>
        <begin position="169"/>
        <end position="191"/>
    </location>
</feature>
<proteinExistence type="predicted"/>
<feature type="transmembrane region" description="Helical" evidence="6">
    <location>
        <begin position="113"/>
        <end position="133"/>
    </location>
</feature>
<evidence type="ECO:0000256" key="5">
    <source>
        <dbReference type="ARBA" id="ARBA00023136"/>
    </source>
</evidence>
<dbReference type="InterPro" id="IPR036259">
    <property type="entry name" value="MFS_trans_sf"/>
</dbReference>
<comment type="caution">
    <text evidence="8">The sequence shown here is derived from an EMBL/GenBank/DDBJ whole genome shotgun (WGS) entry which is preliminary data.</text>
</comment>
<evidence type="ECO:0000256" key="2">
    <source>
        <dbReference type="ARBA" id="ARBA00022448"/>
    </source>
</evidence>
<keyword evidence="4 6" id="KW-1133">Transmembrane helix</keyword>